<dbReference type="Proteomes" id="UP001500191">
    <property type="component" value="Unassembled WGS sequence"/>
</dbReference>
<dbReference type="InterPro" id="IPR000813">
    <property type="entry name" value="7Fe_ferredoxin"/>
</dbReference>
<evidence type="ECO:0000256" key="7">
    <source>
        <dbReference type="ARBA" id="ARBA00023004"/>
    </source>
</evidence>
<evidence type="ECO:0000256" key="8">
    <source>
        <dbReference type="ARBA" id="ARBA00023014"/>
    </source>
</evidence>
<proteinExistence type="predicted"/>
<evidence type="ECO:0000256" key="5">
    <source>
        <dbReference type="ARBA" id="ARBA00022723"/>
    </source>
</evidence>
<reference evidence="11 12" key="1">
    <citation type="journal article" date="2019" name="Int. J. Syst. Evol. Microbiol.">
        <title>The Global Catalogue of Microorganisms (GCM) 10K type strain sequencing project: providing services to taxonomists for standard genome sequencing and annotation.</title>
        <authorList>
            <consortium name="The Broad Institute Genomics Platform"/>
            <consortium name="The Broad Institute Genome Sequencing Center for Infectious Disease"/>
            <person name="Wu L."/>
            <person name="Ma J."/>
        </authorList>
    </citation>
    <scope>NUCLEOTIDE SEQUENCE [LARGE SCALE GENOMIC DNA]</scope>
    <source>
        <strain evidence="11 12">JCM 14368</strain>
    </source>
</reference>
<evidence type="ECO:0000256" key="3">
    <source>
        <dbReference type="ARBA" id="ARBA00022448"/>
    </source>
</evidence>
<evidence type="ECO:0000259" key="10">
    <source>
        <dbReference type="PROSITE" id="PS51379"/>
    </source>
</evidence>
<keyword evidence="12" id="KW-1185">Reference proteome</keyword>
<evidence type="ECO:0000256" key="2">
    <source>
        <dbReference type="ARBA" id="ARBA00001966"/>
    </source>
</evidence>
<dbReference type="RefSeq" id="WP_343757595.1">
    <property type="nucleotide sequence ID" value="NZ_BAAADB010000012.1"/>
</dbReference>
<protein>
    <recommendedName>
        <fullName evidence="9">Ferredoxin</fullName>
    </recommendedName>
</protein>
<comment type="caution">
    <text evidence="11">The sequence shown here is derived from an EMBL/GenBank/DDBJ whole genome shotgun (WGS) entry which is preliminary data.</text>
</comment>
<dbReference type="PROSITE" id="PS51379">
    <property type="entry name" value="4FE4S_FER_2"/>
    <property type="match status" value="1"/>
</dbReference>
<sequence length="77" mass="7903">MAYVITTGCAGVKDAACTQVCPIECIHDAGDQFVIHPDECIDCGACAAACPVGAIFQDSDVPAGHAASTARNRAFFL</sequence>
<comment type="cofactor">
    <cofactor evidence="1">
        <name>[3Fe-4S] cluster</name>
        <dbReference type="ChEBI" id="CHEBI:21137"/>
    </cofactor>
</comment>
<keyword evidence="5 9" id="KW-0479">Metal-binding</keyword>
<evidence type="ECO:0000313" key="12">
    <source>
        <dbReference type="Proteomes" id="UP001500191"/>
    </source>
</evidence>
<evidence type="ECO:0000256" key="4">
    <source>
        <dbReference type="ARBA" id="ARBA00022485"/>
    </source>
</evidence>
<evidence type="ECO:0000256" key="1">
    <source>
        <dbReference type="ARBA" id="ARBA00001927"/>
    </source>
</evidence>
<dbReference type="InterPro" id="IPR017900">
    <property type="entry name" value="4Fe4S_Fe_S_CS"/>
</dbReference>
<organism evidence="11 12">
    <name type="scientific">Deinococcus depolymerans</name>
    <dbReference type="NCBI Taxonomy" id="392408"/>
    <lineage>
        <taxon>Bacteria</taxon>
        <taxon>Thermotogati</taxon>
        <taxon>Deinococcota</taxon>
        <taxon>Deinococci</taxon>
        <taxon>Deinococcales</taxon>
        <taxon>Deinococcaceae</taxon>
        <taxon>Deinococcus</taxon>
    </lineage>
</organism>
<dbReference type="InterPro" id="IPR050294">
    <property type="entry name" value="RnfB_subfamily"/>
</dbReference>
<gene>
    <name evidence="11" type="ORF">GCM10008937_16340</name>
</gene>
<keyword evidence="4 9" id="KW-0004">4Fe-4S</keyword>
<dbReference type="EMBL" id="BAAADB010000012">
    <property type="protein sequence ID" value="GAA0509224.1"/>
    <property type="molecule type" value="Genomic_DNA"/>
</dbReference>
<dbReference type="PANTHER" id="PTHR42859">
    <property type="entry name" value="OXIDOREDUCTASE"/>
    <property type="match status" value="1"/>
</dbReference>
<comment type="cofactor">
    <cofactor evidence="2 9">
        <name>[4Fe-4S] cluster</name>
        <dbReference type="ChEBI" id="CHEBI:49883"/>
    </cofactor>
</comment>
<evidence type="ECO:0000256" key="6">
    <source>
        <dbReference type="ARBA" id="ARBA00022982"/>
    </source>
</evidence>
<dbReference type="SUPFAM" id="SSF54862">
    <property type="entry name" value="4Fe-4S ferredoxins"/>
    <property type="match status" value="1"/>
</dbReference>
<dbReference type="Pfam" id="PF00037">
    <property type="entry name" value="Fer4"/>
    <property type="match status" value="1"/>
</dbReference>
<evidence type="ECO:0000313" key="11">
    <source>
        <dbReference type="EMBL" id="GAA0509224.1"/>
    </source>
</evidence>
<keyword evidence="3 9" id="KW-0813">Transport</keyword>
<name>A0ABN1C0U0_9DEIO</name>
<keyword evidence="6 9" id="KW-0249">Electron transport</keyword>
<dbReference type="PANTHER" id="PTHR42859:SF2">
    <property type="entry name" value="FERREDOXIN"/>
    <property type="match status" value="1"/>
</dbReference>
<feature type="domain" description="4Fe-4S ferredoxin-type" evidence="10">
    <location>
        <begin position="31"/>
        <end position="60"/>
    </location>
</feature>
<dbReference type="PRINTS" id="PR00354">
    <property type="entry name" value="7FE8SFRDOXIN"/>
</dbReference>
<comment type="function">
    <text evidence="9">Ferredoxins are iron-sulfur proteins that transfer electrons in a wide variety of metabolic reactions.</text>
</comment>
<dbReference type="PROSITE" id="PS00198">
    <property type="entry name" value="4FE4S_FER_1"/>
    <property type="match status" value="1"/>
</dbReference>
<accession>A0ABN1C0U0</accession>
<evidence type="ECO:0000256" key="9">
    <source>
        <dbReference type="RuleBase" id="RU365098"/>
    </source>
</evidence>
<dbReference type="InterPro" id="IPR017896">
    <property type="entry name" value="4Fe4S_Fe-S-bd"/>
</dbReference>
<dbReference type="Gene3D" id="3.30.70.20">
    <property type="match status" value="1"/>
</dbReference>
<keyword evidence="7 9" id="KW-0408">Iron</keyword>
<keyword evidence="8 9" id="KW-0411">Iron-sulfur</keyword>